<keyword evidence="6" id="KW-1185">Reference proteome</keyword>
<feature type="region of interest" description="Disordered" evidence="2">
    <location>
        <begin position="389"/>
        <end position="430"/>
    </location>
</feature>
<evidence type="ECO:0000313" key="6">
    <source>
        <dbReference type="Proteomes" id="UP001241748"/>
    </source>
</evidence>
<protein>
    <submittedName>
        <fullName evidence="5">G5 domain-containing protein</fullName>
    </submittedName>
</protein>
<proteinExistence type="predicted"/>
<sequence>MSKYQPFIKLFVVLFLSTAVIFSSSHFGAKAFQNITNASDGKYSAGTTIGSIDISGKTESETIALLEQKYVEWVKNTKFEFQYSEKIVPFDLNLFSFDAAQSIYSIKDGQANTVSMTIELLPVEEHIKLQFPTINTQELELTKLIADLTNKASKFEADSYRFNLNKDYLLVEASKSDNVISKAIVRLTDVPNELGAILSANTELQIAEGATFSLLEFAKQQKIESSTSLSVIATGIYQSVLPTNFKIIERNISSGLPNYTAVGFEAKVNVANGADFIIVNPNSTPYTVELKLENKELIVTLKGEKLLYNYKISKKEEQQLKPKTIVQYSPLLLPGQTKVQTNGLDGQIVKIFRETYQGEQLITSELLSEDYYPPVYRVEVHGLIGTQRASTVAPSSATTNPTGNPSTTSLGTIDQNSDDDLWGKPNEQPK</sequence>
<comment type="caution">
    <text evidence="5">The sequence shown here is derived from an EMBL/GenBank/DDBJ whole genome shotgun (WGS) entry which is preliminary data.</text>
</comment>
<dbReference type="Proteomes" id="UP001241748">
    <property type="component" value="Unassembled WGS sequence"/>
</dbReference>
<dbReference type="Pfam" id="PF07501">
    <property type="entry name" value="G5"/>
    <property type="match status" value="1"/>
</dbReference>
<dbReference type="RefSeq" id="WP_306076126.1">
    <property type="nucleotide sequence ID" value="NZ_JAROBZ020000001.1"/>
</dbReference>
<evidence type="ECO:0000313" key="5">
    <source>
        <dbReference type="EMBL" id="MFB3165751.1"/>
    </source>
</evidence>
<evidence type="ECO:0000256" key="3">
    <source>
        <dbReference type="SAM" id="SignalP"/>
    </source>
</evidence>
<accession>A0ABV4YLM4</accession>
<keyword evidence="1 3" id="KW-0732">Signal</keyword>
<evidence type="ECO:0000256" key="1">
    <source>
        <dbReference type="ARBA" id="ARBA00022729"/>
    </source>
</evidence>
<dbReference type="InterPro" id="IPR011098">
    <property type="entry name" value="G5_dom"/>
</dbReference>
<dbReference type="InterPro" id="IPR052913">
    <property type="entry name" value="Glycopeptide_resist_protein"/>
</dbReference>
<organism evidence="5 6">
    <name type="scientific">Neobacillus driksii</name>
    <dbReference type="NCBI Taxonomy" id="3035913"/>
    <lineage>
        <taxon>Bacteria</taxon>
        <taxon>Bacillati</taxon>
        <taxon>Bacillota</taxon>
        <taxon>Bacilli</taxon>
        <taxon>Bacillales</taxon>
        <taxon>Bacillaceae</taxon>
        <taxon>Neobacillus</taxon>
    </lineage>
</organism>
<dbReference type="PANTHER" id="PTHR35788">
    <property type="entry name" value="EXPORTED PROTEIN-RELATED"/>
    <property type="match status" value="1"/>
</dbReference>
<dbReference type="SMART" id="SM01208">
    <property type="entry name" value="G5"/>
    <property type="match status" value="1"/>
</dbReference>
<feature type="compositionally biased region" description="Low complexity" evidence="2">
    <location>
        <begin position="394"/>
        <end position="409"/>
    </location>
</feature>
<evidence type="ECO:0000259" key="4">
    <source>
        <dbReference type="SMART" id="SM01208"/>
    </source>
</evidence>
<reference evidence="5 6" key="1">
    <citation type="submission" date="2024-05" db="EMBL/GenBank/DDBJ databases">
        <authorList>
            <person name="Venkateswaran K."/>
        </authorList>
    </citation>
    <scope>NUCLEOTIDE SEQUENCE [LARGE SCALE GENOMIC DNA]</scope>
    <source>
        <strain evidence="5 6">179-C4-2-HS</strain>
    </source>
</reference>
<feature type="domain" description="G5" evidence="4">
    <location>
        <begin position="308"/>
        <end position="388"/>
    </location>
</feature>
<gene>
    <name evidence="5" type="ORF">P5G62_001175</name>
</gene>
<dbReference type="EMBL" id="JAROBZ020000001">
    <property type="protein sequence ID" value="MFB3165751.1"/>
    <property type="molecule type" value="Genomic_DNA"/>
</dbReference>
<feature type="signal peptide" evidence="3">
    <location>
        <begin position="1"/>
        <end position="31"/>
    </location>
</feature>
<dbReference type="PANTHER" id="PTHR35788:SF1">
    <property type="entry name" value="EXPORTED PROTEIN"/>
    <property type="match status" value="1"/>
</dbReference>
<name>A0ABV4YLM4_9BACI</name>
<dbReference type="Gene3D" id="2.20.230.10">
    <property type="entry name" value="Resuscitation-promoting factor rpfb"/>
    <property type="match status" value="1"/>
</dbReference>
<feature type="chain" id="PRO_5045611893" evidence="3">
    <location>
        <begin position="32"/>
        <end position="430"/>
    </location>
</feature>
<evidence type="ECO:0000256" key="2">
    <source>
        <dbReference type="SAM" id="MobiDB-lite"/>
    </source>
</evidence>